<evidence type="ECO:0000256" key="6">
    <source>
        <dbReference type="ARBA" id="ARBA00022840"/>
    </source>
</evidence>
<organism evidence="12 13">
    <name type="scientific">Salibacterium qingdaonense</name>
    <dbReference type="NCBI Taxonomy" id="266892"/>
    <lineage>
        <taxon>Bacteria</taxon>
        <taxon>Bacillati</taxon>
        <taxon>Bacillota</taxon>
        <taxon>Bacilli</taxon>
        <taxon>Bacillales</taxon>
        <taxon>Bacillaceae</taxon>
    </lineage>
</organism>
<feature type="binding site" evidence="10">
    <location>
        <position position="217"/>
    </location>
    <ligand>
        <name>K(+)</name>
        <dbReference type="ChEBI" id="CHEBI:29103"/>
    </ligand>
</feature>
<keyword evidence="7 10" id="KW-0460">Magnesium</keyword>
<feature type="domain" description="Carbohydrate kinase PfkB" evidence="11">
    <location>
        <begin position="1"/>
        <end position="264"/>
    </location>
</feature>
<evidence type="ECO:0000256" key="7">
    <source>
        <dbReference type="ARBA" id="ARBA00022842"/>
    </source>
</evidence>
<reference evidence="12 13" key="1">
    <citation type="submission" date="2016-10" db="EMBL/GenBank/DDBJ databases">
        <authorList>
            <person name="de Groot N.N."/>
        </authorList>
    </citation>
    <scope>NUCLEOTIDE SEQUENCE [LARGE SCALE GENOMIC DNA]</scope>
    <source>
        <strain evidence="12 13">CGMCC 1.6134</strain>
    </source>
</reference>
<dbReference type="GO" id="GO:0004747">
    <property type="term" value="F:ribokinase activity"/>
    <property type="evidence" value="ECO:0007669"/>
    <property type="project" value="InterPro"/>
</dbReference>
<dbReference type="InterPro" id="IPR029056">
    <property type="entry name" value="Ribokinase-like"/>
</dbReference>
<evidence type="ECO:0000256" key="1">
    <source>
        <dbReference type="ARBA" id="ARBA00005380"/>
    </source>
</evidence>
<keyword evidence="13" id="KW-1185">Reference proteome</keyword>
<dbReference type="SUPFAM" id="SSF53613">
    <property type="entry name" value="Ribokinase-like"/>
    <property type="match status" value="1"/>
</dbReference>
<dbReference type="PANTHER" id="PTHR10584">
    <property type="entry name" value="SUGAR KINASE"/>
    <property type="match status" value="1"/>
</dbReference>
<comment type="cofactor">
    <cofactor evidence="10">
        <name>Mg(2+)</name>
        <dbReference type="ChEBI" id="CHEBI:18420"/>
    </cofactor>
</comment>
<feature type="active site" description="Proton acceptor" evidence="10">
    <location>
        <position position="223"/>
    </location>
</feature>
<dbReference type="Gene3D" id="3.40.1190.20">
    <property type="match status" value="1"/>
</dbReference>
<dbReference type="Pfam" id="PF00294">
    <property type="entry name" value="PfkB"/>
    <property type="match status" value="1"/>
</dbReference>
<feature type="site" description="Important for substrate specificity" evidence="10">
    <location>
        <position position="1"/>
    </location>
</feature>
<proteinExistence type="inferred from homology"/>
<keyword evidence="10" id="KW-0963">Cytoplasm</keyword>
<evidence type="ECO:0000313" key="13">
    <source>
        <dbReference type="Proteomes" id="UP000199668"/>
    </source>
</evidence>
<evidence type="ECO:0000259" key="11">
    <source>
        <dbReference type="Pfam" id="PF00294"/>
    </source>
</evidence>
<dbReference type="UniPathway" id="UPA00916">
    <property type="reaction ID" value="UER00889"/>
</dbReference>
<evidence type="ECO:0000256" key="8">
    <source>
        <dbReference type="ARBA" id="ARBA00022958"/>
    </source>
</evidence>
<keyword evidence="2 10" id="KW-0808">Transferase</keyword>
<dbReference type="InterPro" id="IPR011611">
    <property type="entry name" value="PfkB_dom"/>
</dbReference>
<evidence type="ECO:0000256" key="5">
    <source>
        <dbReference type="ARBA" id="ARBA00022777"/>
    </source>
</evidence>
<dbReference type="EC" id="2.7.1.229" evidence="10"/>
<keyword evidence="4 10" id="KW-0547">Nucleotide-binding</keyword>
<keyword evidence="8 10" id="KW-0630">Potassium</keyword>
<dbReference type="GO" id="GO:0005524">
    <property type="term" value="F:ATP binding"/>
    <property type="evidence" value="ECO:0007669"/>
    <property type="project" value="UniProtKB-UniRule"/>
</dbReference>
<feature type="binding site" evidence="10">
    <location>
        <position position="219"/>
    </location>
    <ligand>
        <name>K(+)</name>
        <dbReference type="ChEBI" id="CHEBI:29103"/>
    </ligand>
</feature>
<evidence type="ECO:0000256" key="9">
    <source>
        <dbReference type="ARBA" id="ARBA00023277"/>
    </source>
</evidence>
<comment type="subcellular location">
    <subcellularLocation>
        <location evidence="10">Cytoplasm</location>
    </subcellularLocation>
</comment>
<sequence length="277" mass="29960">MDVVTDTERLPSQGETLLGTDYFMTPGGKGANQAVAASRLGGDVSFIGKVGNDVFGDRLMTNLQQNGVNTGGIESSETFSSGMANVLLKNRDNRIIVVPGANNQVTADYAEHYRHILKESDIVLAQLEIPLSTIEWCAAFCHEHDIPFILNPAPAQPLPETLLKHSTYITPNEEEYTKINTPSVEKDYGETFITTLGARGVRYRNITVSAPQVKAIDTTGAGDTFNGALSYYLAAGYNIENALYLSNTAASFAVEQSGAQAGMPSFQQVQERAYHAD</sequence>
<evidence type="ECO:0000256" key="3">
    <source>
        <dbReference type="ARBA" id="ARBA00022723"/>
    </source>
</evidence>
<evidence type="ECO:0000313" key="12">
    <source>
        <dbReference type="EMBL" id="SFM28648.1"/>
    </source>
</evidence>
<dbReference type="AlphaFoldDB" id="A0A1I4PLL3"/>
<accession>A0A1I4PLL3</accession>
<gene>
    <name evidence="10" type="primary">deoK</name>
    <name evidence="12" type="ORF">SAMN04488054_12828</name>
</gene>
<dbReference type="InterPro" id="IPR002173">
    <property type="entry name" value="Carboh/pur_kinase_PfkB_CS"/>
</dbReference>
<keyword evidence="3 10" id="KW-0479">Metal-binding</keyword>
<comment type="subunit">
    <text evidence="10">Homodimer.</text>
</comment>
<feature type="binding site" evidence="10">
    <location>
        <position position="256"/>
    </location>
    <ligand>
        <name>K(+)</name>
        <dbReference type="ChEBI" id="CHEBI:29103"/>
    </ligand>
</feature>
<comment type="similarity">
    <text evidence="10">Belongs to the carbohydrate kinase PfkB family. Deoxyribokinase subfamily.</text>
</comment>
<dbReference type="GO" id="GO:0046872">
    <property type="term" value="F:metal ion binding"/>
    <property type="evidence" value="ECO:0007669"/>
    <property type="project" value="UniProtKB-KW"/>
</dbReference>
<feature type="binding site" evidence="10">
    <location>
        <begin position="222"/>
        <end position="223"/>
    </location>
    <ligand>
        <name>ATP</name>
        <dbReference type="ChEBI" id="CHEBI:30616"/>
    </ligand>
</feature>
<feature type="binding site" evidence="10">
    <location>
        <position position="253"/>
    </location>
    <ligand>
        <name>K(+)</name>
        <dbReference type="ChEBI" id="CHEBI:29103"/>
    </ligand>
</feature>
<feature type="binding site" evidence="10">
    <location>
        <begin position="28"/>
        <end position="32"/>
    </location>
    <ligand>
        <name>substrate</name>
    </ligand>
</feature>
<comment type="function">
    <text evidence="10">Catalyzes the ATP-dependent phosphorylation of 2-deoxy-D-ribose to 2-deoxy-D-ribose 5-phosphate (dRib-5P), allowing the use of deoxyribose as the sole carbon source.</text>
</comment>
<feature type="binding site" evidence="10">
    <location>
        <position position="247"/>
    </location>
    <ligand>
        <name>ATP</name>
        <dbReference type="ChEBI" id="CHEBI:30616"/>
    </ligand>
</feature>
<keyword evidence="5 10" id="KW-0418">Kinase</keyword>
<dbReference type="Proteomes" id="UP000199668">
    <property type="component" value="Unassembled WGS sequence"/>
</dbReference>
<evidence type="ECO:0000256" key="4">
    <source>
        <dbReference type="ARBA" id="ARBA00022741"/>
    </source>
</evidence>
<dbReference type="PROSITE" id="PS00584">
    <property type="entry name" value="PFKB_KINASES_2"/>
    <property type="match status" value="1"/>
</dbReference>
<feature type="binding site" evidence="10">
    <location>
        <begin position="195"/>
        <end position="200"/>
    </location>
    <ligand>
        <name>ATP</name>
        <dbReference type="ChEBI" id="CHEBI:30616"/>
    </ligand>
</feature>
<dbReference type="CDD" id="cd01174">
    <property type="entry name" value="ribokinase"/>
    <property type="match status" value="1"/>
</dbReference>
<dbReference type="GO" id="GO:0005829">
    <property type="term" value="C:cytosol"/>
    <property type="evidence" value="ECO:0007669"/>
    <property type="project" value="TreeGrafter"/>
</dbReference>
<comment type="catalytic activity">
    <reaction evidence="10">
        <text>2-deoxy-D-ribose + ATP = 2-deoxy-D-ribose 5-phosphate + ADP + H(+)</text>
        <dbReference type="Rhea" id="RHEA:30871"/>
        <dbReference type="ChEBI" id="CHEBI:15378"/>
        <dbReference type="ChEBI" id="CHEBI:30616"/>
        <dbReference type="ChEBI" id="CHEBI:62877"/>
        <dbReference type="ChEBI" id="CHEBI:90761"/>
        <dbReference type="ChEBI" id="CHEBI:456216"/>
        <dbReference type="EC" id="2.7.1.229"/>
    </reaction>
</comment>
<evidence type="ECO:0000256" key="10">
    <source>
        <dbReference type="HAMAP-Rule" id="MF_01987"/>
    </source>
</evidence>
<dbReference type="InterPro" id="IPR002139">
    <property type="entry name" value="Ribo/fructo_kinase"/>
</dbReference>
<dbReference type="PRINTS" id="PR00990">
    <property type="entry name" value="RIBOKINASE"/>
</dbReference>
<comment type="similarity">
    <text evidence="1">Belongs to the carbohydrate kinase pfkB family.</text>
</comment>
<dbReference type="STRING" id="266892.SAMN04488054_12828"/>
<dbReference type="EMBL" id="FOTY01000028">
    <property type="protein sequence ID" value="SFM28648.1"/>
    <property type="molecule type" value="Genomic_DNA"/>
</dbReference>
<keyword evidence="6 10" id="KW-0067">ATP-binding</keyword>
<dbReference type="HAMAP" id="MF_01987">
    <property type="entry name" value="Ribokinase"/>
    <property type="match status" value="1"/>
</dbReference>
<comment type="caution">
    <text evidence="10">Lacks conserved residue(s) required for the propagation of feature annotation.</text>
</comment>
<name>A0A1I4PLL3_9BACI</name>
<dbReference type="GO" id="GO:0019303">
    <property type="term" value="P:D-ribose catabolic process"/>
    <property type="evidence" value="ECO:0007669"/>
    <property type="project" value="UniProtKB-UniPathway"/>
</dbReference>
<feature type="binding site" evidence="10">
    <location>
        <position position="172"/>
    </location>
    <ligand>
        <name>ATP</name>
        <dbReference type="ChEBI" id="CHEBI:30616"/>
    </ligand>
</feature>
<evidence type="ECO:0000256" key="2">
    <source>
        <dbReference type="ARBA" id="ARBA00022679"/>
    </source>
</evidence>
<keyword evidence="9 10" id="KW-0119">Carbohydrate metabolism</keyword>
<feature type="binding site" evidence="10">
    <location>
        <position position="128"/>
    </location>
    <ligand>
        <name>substrate</name>
    </ligand>
</feature>
<protein>
    <recommendedName>
        <fullName evidence="10">Deoxyribokinase</fullName>
        <shortName evidence="10">dRK</shortName>
        <ecNumber evidence="10">2.7.1.229</ecNumber>
    </recommendedName>
    <alternativeName>
        <fullName evidence="10">ATP:2-deoxy-D-ribose 5-phosphotransferase</fullName>
    </alternativeName>
</protein>
<dbReference type="PANTHER" id="PTHR10584:SF166">
    <property type="entry name" value="RIBOKINASE"/>
    <property type="match status" value="1"/>
</dbReference>
<feature type="binding site" evidence="10">
    <location>
        <position position="223"/>
    </location>
    <ligand>
        <name>substrate</name>
    </ligand>
</feature>
<feature type="binding site" evidence="10">
    <location>
        <position position="258"/>
    </location>
    <ligand>
        <name>K(+)</name>
        <dbReference type="ChEBI" id="CHEBI:29103"/>
    </ligand>
</feature>
<dbReference type="InterPro" id="IPR011877">
    <property type="entry name" value="Ribokinase"/>
</dbReference>